<protein>
    <submittedName>
        <fullName evidence="2">Uncharacterized protein</fullName>
    </submittedName>
</protein>
<evidence type="ECO:0000313" key="3">
    <source>
        <dbReference type="Proteomes" id="UP001055101"/>
    </source>
</evidence>
<reference evidence="2" key="2">
    <citation type="submission" date="2021-08" db="EMBL/GenBank/DDBJ databases">
        <authorList>
            <person name="Tani A."/>
            <person name="Ola A."/>
            <person name="Ogura Y."/>
            <person name="Katsura K."/>
            <person name="Hayashi T."/>
        </authorList>
    </citation>
    <scope>NUCLEOTIDE SEQUENCE</scope>
    <source>
        <strain evidence="2">DSM 23674</strain>
    </source>
</reference>
<keyword evidence="3" id="KW-1185">Reference proteome</keyword>
<evidence type="ECO:0000313" key="2">
    <source>
        <dbReference type="EMBL" id="GJE55342.1"/>
    </source>
</evidence>
<proteinExistence type="predicted"/>
<reference evidence="2" key="1">
    <citation type="journal article" date="2021" name="Front. Microbiol.">
        <title>Comprehensive Comparative Genomics and Phenotyping of Methylobacterium Species.</title>
        <authorList>
            <person name="Alessa O."/>
            <person name="Ogura Y."/>
            <person name="Fujitani Y."/>
            <person name="Takami H."/>
            <person name="Hayashi T."/>
            <person name="Sahin N."/>
            <person name="Tani A."/>
        </authorList>
    </citation>
    <scope>NUCLEOTIDE SEQUENCE</scope>
    <source>
        <strain evidence="2">DSM 23674</strain>
    </source>
</reference>
<dbReference type="Proteomes" id="UP001055101">
    <property type="component" value="Unassembled WGS sequence"/>
</dbReference>
<dbReference type="EMBL" id="BPRA01000008">
    <property type="protein sequence ID" value="GJE55342.1"/>
    <property type="molecule type" value="Genomic_DNA"/>
</dbReference>
<keyword evidence="1" id="KW-0812">Transmembrane</keyword>
<evidence type="ECO:0000256" key="1">
    <source>
        <dbReference type="SAM" id="Phobius"/>
    </source>
</evidence>
<dbReference type="RefSeq" id="WP_281407170.1">
    <property type="nucleotide sequence ID" value="NZ_BPRA01000008.1"/>
</dbReference>
<keyword evidence="1" id="KW-1133">Transmembrane helix</keyword>
<gene>
    <name evidence="2" type="ORF">EKPJFOCH_1832</name>
</gene>
<sequence>MTSTPDLTPRTRIRTAIFAVLLGIVVTTSVVPMVWWTAKVLGIL</sequence>
<accession>A0ABQ4TMM5</accession>
<feature type="transmembrane region" description="Helical" evidence="1">
    <location>
        <begin position="16"/>
        <end position="38"/>
    </location>
</feature>
<comment type="caution">
    <text evidence="2">The sequence shown here is derived from an EMBL/GenBank/DDBJ whole genome shotgun (WGS) entry which is preliminary data.</text>
</comment>
<name>A0ABQ4TMM5_9HYPH</name>
<keyword evidence="1" id="KW-0472">Membrane</keyword>
<organism evidence="2 3">
    <name type="scientific">Methylobacterium thuringiense</name>
    <dbReference type="NCBI Taxonomy" id="1003091"/>
    <lineage>
        <taxon>Bacteria</taxon>
        <taxon>Pseudomonadati</taxon>
        <taxon>Pseudomonadota</taxon>
        <taxon>Alphaproteobacteria</taxon>
        <taxon>Hyphomicrobiales</taxon>
        <taxon>Methylobacteriaceae</taxon>
        <taxon>Methylobacterium</taxon>
    </lineage>
</organism>